<evidence type="ECO:0000313" key="2">
    <source>
        <dbReference type="EMBL" id="ERT47702.1"/>
    </source>
</evidence>
<sequence length="318" mass="37828">MLDTDNMNESKNKASSIWMQYTMSKHKNDKNYVFCFFEGEDRKYYLERINKLSKNVNHFCCEGRCNVISVYEKIIDEEGYNNNLLFFVDRDYNLDSYEDNPDIYQTSEYSIENYYCKESVIEGLLEKEMGMNKGESDFELAINIFSALKKKFIDYYFCINIWYMACKKLNINVKVDELLGFNDFDLNPSNLNIKKEINLDSIQDIYLIILENNCKSNKKHADENFKKYNASIKYIKKEMENINSNQSFNINKDFRGKFLLIFLRKYINLLHSMNNSKKFSIKYLQFYLDGNSNNLLSELSAFAETPECLMKYLERTNC</sequence>
<evidence type="ECO:0000259" key="1">
    <source>
        <dbReference type="Pfam" id="PF14491"/>
    </source>
</evidence>
<gene>
    <name evidence="2" type="ORF">HMPREF1767_01263</name>
</gene>
<accession>U7TUX3</accession>
<feature type="domain" description="DUF4435" evidence="1">
    <location>
        <begin position="33"/>
        <end position="276"/>
    </location>
</feature>
<comment type="caution">
    <text evidence="2">The sequence shown here is derived from an EMBL/GenBank/DDBJ whole genome shotgun (WGS) entry which is preliminary data.</text>
</comment>
<dbReference type="AlphaFoldDB" id="U7TUX3"/>
<dbReference type="PATRIC" id="fig|1316587.3.peg.1255"/>
<protein>
    <recommendedName>
        <fullName evidence="1">DUF4435 domain-containing protein</fullName>
    </recommendedName>
</protein>
<organism evidence="2">
    <name type="scientific">Fusobacterium nucleatum CTI-6</name>
    <dbReference type="NCBI Taxonomy" id="1316587"/>
    <lineage>
        <taxon>Bacteria</taxon>
        <taxon>Fusobacteriati</taxon>
        <taxon>Fusobacteriota</taxon>
        <taxon>Fusobacteriia</taxon>
        <taxon>Fusobacteriales</taxon>
        <taxon>Fusobacteriaceae</taxon>
        <taxon>Fusobacterium</taxon>
    </lineage>
</organism>
<proteinExistence type="predicted"/>
<name>U7TUX3_FUSNU</name>
<reference evidence="2" key="1">
    <citation type="submission" date="2013-10" db="EMBL/GenBank/DDBJ databases">
        <title>The Genome Sequence of Fusobacterium nucleatum CTI-6.</title>
        <authorList>
            <consortium name="The Broad Institute Genomics Platform"/>
            <person name="Earl A."/>
            <person name="Ward D."/>
            <person name="Feldgarden M."/>
            <person name="Gevers D."/>
            <person name="Kostic A."/>
            <person name="Garrett W."/>
            <person name="Young S.K."/>
            <person name="Zeng Q."/>
            <person name="Gargeya S."/>
            <person name="Fitzgerald M."/>
            <person name="Abouelleil A."/>
            <person name="Alvarado L."/>
            <person name="Berlin A.M."/>
            <person name="Chapman S.B."/>
            <person name="Gainer-Dewar J."/>
            <person name="Goldberg J."/>
            <person name="Gnerre S."/>
            <person name="Griggs A."/>
            <person name="Gujja S."/>
            <person name="Hansen M."/>
            <person name="Howarth C."/>
            <person name="Imamovic A."/>
            <person name="Ireland A."/>
            <person name="Larimer J."/>
            <person name="McCowan C."/>
            <person name="Murphy C."/>
            <person name="Pearson M."/>
            <person name="Poon T.W."/>
            <person name="Priest M."/>
            <person name="Roberts A."/>
            <person name="Saif S."/>
            <person name="Shea T."/>
            <person name="Sykes S."/>
            <person name="Wortman J."/>
            <person name="Nusbaum C."/>
            <person name="Birren B."/>
        </authorList>
    </citation>
    <scope>NUCLEOTIDE SEQUENCE [LARGE SCALE GENOMIC DNA]</scope>
    <source>
        <strain evidence="2">CTI-6</strain>
    </source>
</reference>
<dbReference type="EMBL" id="AXNV01000010">
    <property type="protein sequence ID" value="ERT47702.1"/>
    <property type="molecule type" value="Genomic_DNA"/>
</dbReference>
<dbReference type="InterPro" id="IPR029492">
    <property type="entry name" value="DUF4435"/>
</dbReference>
<dbReference type="Pfam" id="PF14491">
    <property type="entry name" value="DUF4435"/>
    <property type="match status" value="1"/>
</dbReference>